<proteinExistence type="predicted"/>
<reference evidence="3" key="1">
    <citation type="submission" date="2017-10" db="EMBL/GenBank/DDBJ databases">
        <title>Rapid genome shrinkage in a self-fertile nematode reveals novel sperm competition proteins.</title>
        <authorList>
            <person name="Yin D."/>
            <person name="Schwarz E.M."/>
            <person name="Thomas C.G."/>
            <person name="Felde R.L."/>
            <person name="Korf I.F."/>
            <person name="Cutter A.D."/>
            <person name="Schartner C.M."/>
            <person name="Ralston E.J."/>
            <person name="Meyer B.J."/>
            <person name="Haag E.S."/>
        </authorList>
    </citation>
    <scope>NUCLEOTIDE SEQUENCE [LARGE SCALE GENOMIC DNA]</scope>
    <source>
        <strain evidence="3">JU1422</strain>
    </source>
</reference>
<protein>
    <recommendedName>
        <fullName evidence="1">Lin-15A/B-like domain-containing protein</fullName>
    </recommendedName>
</protein>
<dbReference type="PANTHER" id="PTHR22716:SF1">
    <property type="entry name" value="ETS CLASS TRANSCRIPTION FACTOR-RELATED"/>
    <property type="match status" value="1"/>
</dbReference>
<dbReference type="InterPro" id="IPR057432">
    <property type="entry name" value="Lin-15A/B-like_dom"/>
</dbReference>
<evidence type="ECO:0000259" key="1">
    <source>
        <dbReference type="Pfam" id="PF25375"/>
    </source>
</evidence>
<sequence>MNEAIVKDEVIEGEFNFTFQNEEFVEVKQEEIERKPENLLENEIKTEPDEFYEPNESDTFFEELEPEKESDFKIKKVSTGVTNLKCTICQKKMPRNLLKLITLEEDRTVLSNIFKVPLFVEMNPTYVCISHVQMIIDGHDGKLKSPTNRYEQLLRSFITKNKYKMQKKMKYTKTRRRNCQVCHILKDCSELYEITSKGVRMVIMIGGVLRGTHSVEQAMYYVTTNRAFTCYSHCKESIDTIFEYLGVRNVLELSKCSTQAMNNLMDIVKKIDSNFKIDQFIKACRELFQKSQKLPSSL</sequence>
<accession>A0A2G5TQX8</accession>
<gene>
    <name evidence="2" type="primary">Cnig_chr_V.g21158</name>
    <name evidence="2" type="ORF">B9Z55_021158</name>
</gene>
<dbReference type="GO" id="GO:0040027">
    <property type="term" value="P:negative regulation of vulval development"/>
    <property type="evidence" value="ECO:0007669"/>
    <property type="project" value="InterPro"/>
</dbReference>
<dbReference type="PANTHER" id="PTHR22716">
    <property type="entry name" value="ETS CLASS TRANSCRIPTION FACTOR-RELATED-RELATED"/>
    <property type="match status" value="1"/>
</dbReference>
<evidence type="ECO:0000313" key="2">
    <source>
        <dbReference type="EMBL" id="PIC29638.1"/>
    </source>
</evidence>
<name>A0A2G5TQX8_9PELO</name>
<dbReference type="EMBL" id="PDUG01000005">
    <property type="protein sequence ID" value="PIC29638.1"/>
    <property type="molecule type" value="Genomic_DNA"/>
</dbReference>
<feature type="domain" description="Lin-15A/B-like" evidence="1">
    <location>
        <begin position="176"/>
        <end position="294"/>
    </location>
</feature>
<comment type="caution">
    <text evidence="2">The sequence shown here is derived from an EMBL/GenBank/DDBJ whole genome shotgun (WGS) entry which is preliminary data.</text>
</comment>
<dbReference type="Pfam" id="PF25375">
    <property type="entry name" value="Lin-15B"/>
    <property type="match status" value="1"/>
</dbReference>
<dbReference type="AlphaFoldDB" id="A0A2G5TQX8"/>
<evidence type="ECO:0000313" key="3">
    <source>
        <dbReference type="Proteomes" id="UP000230233"/>
    </source>
</evidence>
<dbReference type="InterPro" id="IPR040129">
    <property type="entry name" value="Lin-15B-like"/>
</dbReference>
<dbReference type="Proteomes" id="UP000230233">
    <property type="component" value="Chromosome V"/>
</dbReference>
<keyword evidence="3" id="KW-1185">Reference proteome</keyword>
<organism evidence="2 3">
    <name type="scientific">Caenorhabditis nigoni</name>
    <dbReference type="NCBI Taxonomy" id="1611254"/>
    <lineage>
        <taxon>Eukaryota</taxon>
        <taxon>Metazoa</taxon>
        <taxon>Ecdysozoa</taxon>
        <taxon>Nematoda</taxon>
        <taxon>Chromadorea</taxon>
        <taxon>Rhabditida</taxon>
        <taxon>Rhabditina</taxon>
        <taxon>Rhabditomorpha</taxon>
        <taxon>Rhabditoidea</taxon>
        <taxon>Rhabditidae</taxon>
        <taxon>Peloderinae</taxon>
        <taxon>Caenorhabditis</taxon>
    </lineage>
</organism>